<keyword evidence="5 6" id="KW-0539">Nucleus</keyword>
<dbReference type="SMART" id="SM00526">
    <property type="entry name" value="H15"/>
    <property type="match status" value="1"/>
</dbReference>
<sequence>METQKKLKSTVGKSKSQKPKVDVGHPTYTEMIIEALKTLKERGGSSRQKISKYVLVHYPKCGEVRQINQRVVMAIRRMIKSNLIQNTKGLGASGSLKLVPSPDVKKSKPSKSKPSKSLVKSSKISKKTTVKKVSKPKTIPSKTSQPKTQSSRVKSAVSKLKTSSKPNLPKPVKARSTKSSKK</sequence>
<evidence type="ECO:0000256" key="7">
    <source>
        <dbReference type="SAM" id="MobiDB-lite"/>
    </source>
</evidence>
<name>A0A6G3MHH6_HENSL</name>
<comment type="subcellular location">
    <subcellularLocation>
        <location evidence="2">Chromosome</location>
    </subcellularLocation>
    <subcellularLocation>
        <location evidence="1 6">Nucleus</location>
    </subcellularLocation>
</comment>
<feature type="region of interest" description="Disordered" evidence="7">
    <location>
        <begin position="1"/>
        <end position="23"/>
    </location>
</feature>
<evidence type="ECO:0000313" key="9">
    <source>
        <dbReference type="EMBL" id="NDJ93386.1"/>
    </source>
</evidence>
<dbReference type="PRINTS" id="PR00624">
    <property type="entry name" value="HISTONEH5"/>
</dbReference>
<evidence type="ECO:0000256" key="1">
    <source>
        <dbReference type="ARBA" id="ARBA00004123"/>
    </source>
</evidence>
<dbReference type="EMBL" id="GHBP01003442">
    <property type="protein sequence ID" value="NDJ93386.1"/>
    <property type="molecule type" value="Transcribed_RNA"/>
</dbReference>
<evidence type="ECO:0000259" key="8">
    <source>
        <dbReference type="PROSITE" id="PS51504"/>
    </source>
</evidence>
<evidence type="ECO:0000256" key="3">
    <source>
        <dbReference type="ARBA" id="ARBA00022454"/>
    </source>
</evidence>
<dbReference type="InterPro" id="IPR005819">
    <property type="entry name" value="H1/H5"/>
</dbReference>
<evidence type="ECO:0000256" key="2">
    <source>
        <dbReference type="ARBA" id="ARBA00004286"/>
    </source>
</evidence>
<evidence type="ECO:0000256" key="4">
    <source>
        <dbReference type="ARBA" id="ARBA00023125"/>
    </source>
</evidence>
<feature type="compositionally biased region" description="Basic residues" evidence="7">
    <location>
        <begin position="172"/>
        <end position="182"/>
    </location>
</feature>
<protein>
    <submittedName>
        <fullName evidence="9">Histone H5 (Trinotate prediction)</fullName>
    </submittedName>
</protein>
<keyword evidence="3 6" id="KW-0158">Chromosome</keyword>
<evidence type="ECO:0000256" key="5">
    <source>
        <dbReference type="ARBA" id="ARBA00023242"/>
    </source>
</evidence>
<dbReference type="Pfam" id="PF00538">
    <property type="entry name" value="Linker_histone"/>
    <property type="match status" value="1"/>
</dbReference>
<comment type="similarity">
    <text evidence="6">Belongs to the histone H1/H5 family.</text>
</comment>
<dbReference type="SUPFAM" id="SSF46785">
    <property type="entry name" value="Winged helix' DNA-binding domain"/>
    <property type="match status" value="1"/>
</dbReference>
<dbReference type="CDD" id="cd00073">
    <property type="entry name" value="H15"/>
    <property type="match status" value="1"/>
</dbReference>
<proteinExistence type="inferred from homology"/>
<feature type="compositionally biased region" description="Basic residues" evidence="7">
    <location>
        <begin position="123"/>
        <end position="135"/>
    </location>
</feature>
<dbReference type="InterPro" id="IPR005818">
    <property type="entry name" value="Histone_H1/H5_H15"/>
</dbReference>
<dbReference type="GO" id="GO:0003677">
    <property type="term" value="F:DNA binding"/>
    <property type="evidence" value="ECO:0007669"/>
    <property type="project" value="UniProtKB-KW"/>
</dbReference>
<feature type="domain" description="H15" evidence="8">
    <location>
        <begin position="24"/>
        <end position="100"/>
    </location>
</feature>
<dbReference type="GO" id="GO:0006334">
    <property type="term" value="P:nucleosome assembly"/>
    <property type="evidence" value="ECO:0007669"/>
    <property type="project" value="InterPro"/>
</dbReference>
<evidence type="ECO:0000256" key="6">
    <source>
        <dbReference type="RuleBase" id="RU003894"/>
    </source>
</evidence>
<dbReference type="Gene3D" id="1.10.10.10">
    <property type="entry name" value="Winged helix-like DNA-binding domain superfamily/Winged helix DNA-binding domain"/>
    <property type="match status" value="1"/>
</dbReference>
<keyword evidence="4 6" id="KW-0238">DNA-binding</keyword>
<reference evidence="9" key="1">
    <citation type="submission" date="2018-11" db="EMBL/GenBank/DDBJ databases">
        <title>Henneguya salminicola genome and transcriptome.</title>
        <authorList>
            <person name="Yahalomi D."/>
            <person name="Atkinson S.D."/>
            <person name="Neuhof M."/>
            <person name="Chang E.S."/>
            <person name="Philippe H."/>
            <person name="Cartwright P."/>
            <person name="Bartholomew J.L."/>
            <person name="Huchon D."/>
        </authorList>
    </citation>
    <scope>NUCLEOTIDE SEQUENCE</scope>
    <source>
        <strain evidence="9">Hz1</strain>
        <tissue evidence="9">Whole</tissue>
    </source>
</reference>
<dbReference type="GO" id="GO:0005634">
    <property type="term" value="C:nucleus"/>
    <property type="evidence" value="ECO:0007669"/>
    <property type="project" value="UniProtKB-SubCell"/>
</dbReference>
<accession>A0A6G3MHH6</accession>
<dbReference type="GO" id="GO:0000786">
    <property type="term" value="C:nucleosome"/>
    <property type="evidence" value="ECO:0007669"/>
    <property type="project" value="InterPro"/>
</dbReference>
<dbReference type="PROSITE" id="PS51504">
    <property type="entry name" value="H15"/>
    <property type="match status" value="1"/>
</dbReference>
<dbReference type="AlphaFoldDB" id="A0A6G3MHH6"/>
<feature type="compositionally biased region" description="Low complexity" evidence="7">
    <location>
        <begin position="136"/>
        <end position="148"/>
    </location>
</feature>
<dbReference type="GO" id="GO:0030527">
    <property type="term" value="F:structural constituent of chromatin"/>
    <property type="evidence" value="ECO:0007669"/>
    <property type="project" value="InterPro"/>
</dbReference>
<dbReference type="FunFam" id="1.10.10.10:FF:000140">
    <property type="entry name" value="Histone H1.0"/>
    <property type="match status" value="1"/>
</dbReference>
<dbReference type="InterPro" id="IPR036388">
    <property type="entry name" value="WH-like_DNA-bd_sf"/>
</dbReference>
<dbReference type="InterPro" id="IPR036390">
    <property type="entry name" value="WH_DNA-bd_sf"/>
</dbReference>
<feature type="region of interest" description="Disordered" evidence="7">
    <location>
        <begin position="90"/>
        <end position="182"/>
    </location>
</feature>
<organism evidence="9">
    <name type="scientific">Henneguya salminicola</name>
    <name type="common">Myxosporean</name>
    <dbReference type="NCBI Taxonomy" id="69463"/>
    <lineage>
        <taxon>Eukaryota</taxon>
        <taxon>Metazoa</taxon>
        <taxon>Cnidaria</taxon>
        <taxon>Myxozoa</taxon>
        <taxon>Myxosporea</taxon>
        <taxon>Bivalvulida</taxon>
        <taxon>Platysporina</taxon>
        <taxon>Myxobolidae</taxon>
        <taxon>Henneguya</taxon>
    </lineage>
</organism>